<evidence type="ECO:0000313" key="5">
    <source>
        <dbReference type="EMBL" id="GIF57100.1"/>
    </source>
</evidence>
<dbReference type="Proteomes" id="UP000624325">
    <property type="component" value="Unassembled WGS sequence"/>
</dbReference>
<dbReference type="SUPFAM" id="SSF55347">
    <property type="entry name" value="Glyceraldehyde-3-phosphate dehydrogenase-like, C-terminal domain"/>
    <property type="match status" value="1"/>
</dbReference>
<organism evidence="5 6">
    <name type="scientific">Asanoa iriomotensis</name>
    <dbReference type="NCBI Taxonomy" id="234613"/>
    <lineage>
        <taxon>Bacteria</taxon>
        <taxon>Bacillati</taxon>
        <taxon>Actinomycetota</taxon>
        <taxon>Actinomycetes</taxon>
        <taxon>Micromonosporales</taxon>
        <taxon>Micromonosporaceae</taxon>
        <taxon>Asanoa</taxon>
    </lineage>
</organism>
<dbReference type="Pfam" id="PF01408">
    <property type="entry name" value="GFO_IDH_MocA"/>
    <property type="match status" value="1"/>
</dbReference>
<dbReference type="Pfam" id="PF22725">
    <property type="entry name" value="GFO_IDH_MocA_C3"/>
    <property type="match status" value="1"/>
</dbReference>
<dbReference type="Gene3D" id="3.40.50.720">
    <property type="entry name" value="NAD(P)-binding Rossmann-like Domain"/>
    <property type="match status" value="1"/>
</dbReference>
<protein>
    <submittedName>
        <fullName evidence="5">Oxidoreductase</fullName>
    </submittedName>
</protein>
<dbReference type="PANTHER" id="PTHR43818">
    <property type="entry name" value="BCDNA.GH03377"/>
    <property type="match status" value="1"/>
</dbReference>
<dbReference type="SUPFAM" id="SSF51735">
    <property type="entry name" value="NAD(P)-binding Rossmann-fold domains"/>
    <property type="match status" value="1"/>
</dbReference>
<dbReference type="InterPro" id="IPR050463">
    <property type="entry name" value="Gfo/Idh/MocA_oxidrdct_glycsds"/>
</dbReference>
<dbReference type="EMBL" id="BONC01000020">
    <property type="protein sequence ID" value="GIF57100.1"/>
    <property type="molecule type" value="Genomic_DNA"/>
</dbReference>
<name>A0ABQ4C488_9ACTN</name>
<evidence type="ECO:0000259" key="3">
    <source>
        <dbReference type="Pfam" id="PF01408"/>
    </source>
</evidence>
<dbReference type="InterPro" id="IPR055170">
    <property type="entry name" value="GFO_IDH_MocA-like_dom"/>
</dbReference>
<evidence type="ECO:0000256" key="2">
    <source>
        <dbReference type="SAM" id="MobiDB-lite"/>
    </source>
</evidence>
<dbReference type="InterPro" id="IPR000683">
    <property type="entry name" value="Gfo/Idh/MocA-like_OxRdtase_N"/>
</dbReference>
<evidence type="ECO:0000259" key="4">
    <source>
        <dbReference type="Pfam" id="PF22725"/>
    </source>
</evidence>
<evidence type="ECO:0000313" key="6">
    <source>
        <dbReference type="Proteomes" id="UP000624325"/>
    </source>
</evidence>
<gene>
    <name evidence="5" type="ORF">Air01nite_31950</name>
</gene>
<dbReference type="InterPro" id="IPR036291">
    <property type="entry name" value="NAD(P)-bd_dom_sf"/>
</dbReference>
<feature type="domain" description="Gfo/Idh/MocA-like oxidoreductase N-terminal" evidence="3">
    <location>
        <begin position="29"/>
        <end position="143"/>
    </location>
</feature>
<evidence type="ECO:0000256" key="1">
    <source>
        <dbReference type="ARBA" id="ARBA00023002"/>
    </source>
</evidence>
<dbReference type="Gene3D" id="3.30.360.10">
    <property type="entry name" value="Dihydrodipicolinate Reductase, domain 2"/>
    <property type="match status" value="1"/>
</dbReference>
<feature type="domain" description="GFO/IDH/MocA-like oxidoreductase" evidence="4">
    <location>
        <begin position="172"/>
        <end position="266"/>
    </location>
</feature>
<sequence length="324" mass="33781">MPERVPFTGTPYSHAGRTRPSGRLGHMPLRFGLFGTGPWATATQAPAIAAHPDAELVGVWGRDPAKAAALAGESGVRAYADVDELLADVDAVAVALPPDVQAEIAERAAKAGRHLMLDKPLALTVEGADRVVAAADAAGVASVVFFTARFMDNVTAALRELTATGGWQGSRVAHLSSIFQPGNPYGASPWRRQHGGLWDVGPHALSQVLPVLGPVAEVSAIEGPRGSTNLLLRHESGAVSTVTLSVDAPPAAVLRDITFYGEHGIAEVPRGEGEVRAAFGRAIDVLRAEIAGTKHDVGVHFGRDVVAVLAAAERSRADGRIIKL</sequence>
<feature type="region of interest" description="Disordered" evidence="2">
    <location>
        <begin position="1"/>
        <end position="23"/>
    </location>
</feature>
<proteinExistence type="predicted"/>
<keyword evidence="6" id="KW-1185">Reference proteome</keyword>
<reference evidence="5 6" key="1">
    <citation type="submission" date="2021-01" db="EMBL/GenBank/DDBJ databases">
        <title>Whole genome shotgun sequence of Asanoa iriomotensis NBRC 100142.</title>
        <authorList>
            <person name="Komaki H."/>
            <person name="Tamura T."/>
        </authorList>
    </citation>
    <scope>NUCLEOTIDE SEQUENCE [LARGE SCALE GENOMIC DNA]</scope>
    <source>
        <strain evidence="5 6">NBRC 100142</strain>
    </source>
</reference>
<accession>A0ABQ4C488</accession>
<keyword evidence="1" id="KW-0560">Oxidoreductase</keyword>
<dbReference type="PANTHER" id="PTHR43818:SF11">
    <property type="entry name" value="BCDNA.GH03377"/>
    <property type="match status" value="1"/>
</dbReference>
<comment type="caution">
    <text evidence="5">The sequence shown here is derived from an EMBL/GenBank/DDBJ whole genome shotgun (WGS) entry which is preliminary data.</text>
</comment>